<sequence>MSTFWEKDDFVAVEDCGGAGVVKGSVRAGDLLARDKGLLCGVNGCGWMIYSGGCYHPFSGQSIFSGEELGDLPGGLFPFERPFVLKPKNPE</sequence>
<keyword evidence="2" id="KW-1185">Reference proteome</keyword>
<proteinExistence type="predicted"/>
<protein>
    <submittedName>
        <fullName evidence="1">Uncharacterized protein</fullName>
    </submittedName>
</protein>
<dbReference type="EMBL" id="BAABBY010000015">
    <property type="protein sequence ID" value="GAA4213177.1"/>
    <property type="molecule type" value="Genomic_DNA"/>
</dbReference>
<dbReference type="Proteomes" id="UP001501772">
    <property type="component" value="Unassembled WGS sequence"/>
</dbReference>
<gene>
    <name evidence="1" type="ORF">GCM10022289_44950</name>
</gene>
<organism evidence="1 2">
    <name type="scientific">Pedobacter jeongneungensis</name>
    <dbReference type="NCBI Taxonomy" id="947309"/>
    <lineage>
        <taxon>Bacteria</taxon>
        <taxon>Pseudomonadati</taxon>
        <taxon>Bacteroidota</taxon>
        <taxon>Sphingobacteriia</taxon>
        <taxon>Sphingobacteriales</taxon>
        <taxon>Sphingobacteriaceae</taxon>
        <taxon>Pedobacter</taxon>
    </lineage>
</organism>
<evidence type="ECO:0000313" key="1">
    <source>
        <dbReference type="EMBL" id="GAA4213177.1"/>
    </source>
</evidence>
<comment type="caution">
    <text evidence="1">The sequence shown here is derived from an EMBL/GenBank/DDBJ whole genome shotgun (WGS) entry which is preliminary data.</text>
</comment>
<evidence type="ECO:0000313" key="2">
    <source>
        <dbReference type="Proteomes" id="UP001501772"/>
    </source>
</evidence>
<accession>A0ABP8BQY2</accession>
<name>A0ABP8BQY2_9SPHI</name>
<reference evidence="2" key="1">
    <citation type="journal article" date="2019" name="Int. J. Syst. Evol. Microbiol.">
        <title>The Global Catalogue of Microorganisms (GCM) 10K type strain sequencing project: providing services to taxonomists for standard genome sequencing and annotation.</title>
        <authorList>
            <consortium name="The Broad Institute Genomics Platform"/>
            <consortium name="The Broad Institute Genome Sequencing Center for Infectious Disease"/>
            <person name="Wu L."/>
            <person name="Ma J."/>
        </authorList>
    </citation>
    <scope>NUCLEOTIDE SEQUENCE [LARGE SCALE GENOMIC DNA]</scope>
    <source>
        <strain evidence="2">JCM 17626</strain>
    </source>
</reference>